<sequence length="271" mass="29340">MNPNKALWEKGDFTRIAQTMRESGEALVERIGVTRGLKVLDLGCGDGTTALPEARRGADVLGVDIASNLVEAGNRRVRELGLTNCRFQEGDASNLHELKDDTFDLVVSIFGAMFAPKPFDVAKEMVRVTRSGGRIVMGNWIPNDPTLVAQILKISAAYAPPPPEGFISPMTWGVESNVIERFGGAGIPKENISFVKDTYTFSFPGKPSDLVALFIGYYGPTMNAVEAADKNGRAADLQKELEGLFDSQNRSPSKDTTSIPATFLRVTVAVN</sequence>
<accession>A0A4Y9LRX9</accession>
<proteinExistence type="predicted"/>
<dbReference type="GO" id="GO:0032259">
    <property type="term" value="P:methylation"/>
    <property type="evidence" value="ECO:0007669"/>
    <property type="project" value="UniProtKB-KW"/>
</dbReference>
<evidence type="ECO:0000256" key="1">
    <source>
        <dbReference type="ARBA" id="ARBA00022679"/>
    </source>
</evidence>
<dbReference type="InterPro" id="IPR013216">
    <property type="entry name" value="Methyltransf_11"/>
</dbReference>
<evidence type="ECO:0000259" key="2">
    <source>
        <dbReference type="Pfam" id="PF08241"/>
    </source>
</evidence>
<gene>
    <name evidence="3" type="ORF">E4K65_28005</name>
</gene>
<dbReference type="CDD" id="cd02440">
    <property type="entry name" value="AdoMet_MTases"/>
    <property type="match status" value="1"/>
</dbReference>
<dbReference type="GO" id="GO:0008757">
    <property type="term" value="F:S-adenosylmethionine-dependent methyltransferase activity"/>
    <property type="evidence" value="ECO:0007669"/>
    <property type="project" value="InterPro"/>
</dbReference>
<dbReference type="InterPro" id="IPR050447">
    <property type="entry name" value="Erg6_SMT_methyltransf"/>
</dbReference>
<name>A0A4Y9LRX9_9BRAD</name>
<dbReference type="RefSeq" id="WP_135176863.1">
    <property type="nucleotide sequence ID" value="NZ_SPQT01000018.1"/>
</dbReference>
<dbReference type="SUPFAM" id="SSF53335">
    <property type="entry name" value="S-adenosyl-L-methionine-dependent methyltransferases"/>
    <property type="match status" value="1"/>
</dbReference>
<organism evidence="3 4">
    <name type="scientific">Bradyrhizobium niftali</name>
    <dbReference type="NCBI Taxonomy" id="2560055"/>
    <lineage>
        <taxon>Bacteria</taxon>
        <taxon>Pseudomonadati</taxon>
        <taxon>Pseudomonadota</taxon>
        <taxon>Alphaproteobacteria</taxon>
        <taxon>Hyphomicrobiales</taxon>
        <taxon>Nitrobacteraceae</taxon>
        <taxon>Bradyrhizobium</taxon>
    </lineage>
</organism>
<reference evidence="3 4" key="1">
    <citation type="submission" date="2019-03" db="EMBL/GenBank/DDBJ databases">
        <title>Bradyrhizobium diversity isolated from nodules of Chamaecrista fasciculata.</title>
        <authorList>
            <person name="Klepa M.S."/>
            <person name="Urquiaga M.O."/>
            <person name="Hungria M."/>
            <person name="Delamuta J.R."/>
        </authorList>
    </citation>
    <scope>NUCLEOTIDE SEQUENCE [LARGE SCALE GENOMIC DNA]</scope>
    <source>
        <strain evidence="3 4">CNPSo 3448</strain>
    </source>
</reference>
<protein>
    <submittedName>
        <fullName evidence="3">Methyltransferase domain-containing protein</fullName>
    </submittedName>
</protein>
<comment type="caution">
    <text evidence="3">The sequence shown here is derived from an EMBL/GenBank/DDBJ whole genome shotgun (WGS) entry which is preliminary data.</text>
</comment>
<dbReference type="InterPro" id="IPR029063">
    <property type="entry name" value="SAM-dependent_MTases_sf"/>
</dbReference>
<evidence type="ECO:0000313" key="4">
    <source>
        <dbReference type="Proteomes" id="UP000297966"/>
    </source>
</evidence>
<keyword evidence="4" id="KW-1185">Reference proteome</keyword>
<dbReference type="AlphaFoldDB" id="A0A4Y9LRX9"/>
<evidence type="ECO:0000313" key="3">
    <source>
        <dbReference type="EMBL" id="TFV44522.1"/>
    </source>
</evidence>
<keyword evidence="1 3" id="KW-0808">Transferase</keyword>
<dbReference type="PANTHER" id="PTHR44068">
    <property type="entry name" value="ZGC:194242"/>
    <property type="match status" value="1"/>
</dbReference>
<dbReference type="OrthoDB" id="8153637at2"/>
<dbReference type="PANTHER" id="PTHR44068:SF11">
    <property type="entry name" value="GERANYL DIPHOSPHATE 2-C-METHYLTRANSFERASE"/>
    <property type="match status" value="1"/>
</dbReference>
<keyword evidence="3" id="KW-0489">Methyltransferase</keyword>
<dbReference type="Pfam" id="PF08241">
    <property type="entry name" value="Methyltransf_11"/>
    <property type="match status" value="1"/>
</dbReference>
<dbReference type="Proteomes" id="UP000297966">
    <property type="component" value="Unassembled WGS sequence"/>
</dbReference>
<feature type="domain" description="Methyltransferase type 11" evidence="2">
    <location>
        <begin position="40"/>
        <end position="137"/>
    </location>
</feature>
<dbReference type="EMBL" id="SPQT01000018">
    <property type="protein sequence ID" value="TFV44522.1"/>
    <property type="molecule type" value="Genomic_DNA"/>
</dbReference>
<dbReference type="Gene3D" id="3.40.50.150">
    <property type="entry name" value="Vaccinia Virus protein VP39"/>
    <property type="match status" value="1"/>
</dbReference>